<dbReference type="HOGENOM" id="CLU_2471359_0_0_1"/>
<dbReference type="InParanoid" id="E9H2Q6"/>
<dbReference type="KEGG" id="dpx:DAPPUDRAFT_324793"/>
<reference evidence="1 2" key="1">
    <citation type="journal article" date="2011" name="Science">
        <title>The ecoresponsive genome of Daphnia pulex.</title>
        <authorList>
            <person name="Colbourne J.K."/>
            <person name="Pfrender M.E."/>
            <person name="Gilbert D."/>
            <person name="Thomas W.K."/>
            <person name="Tucker A."/>
            <person name="Oakley T.H."/>
            <person name="Tokishita S."/>
            <person name="Aerts A."/>
            <person name="Arnold G.J."/>
            <person name="Basu M.K."/>
            <person name="Bauer D.J."/>
            <person name="Caceres C.E."/>
            <person name="Carmel L."/>
            <person name="Casola C."/>
            <person name="Choi J.H."/>
            <person name="Detter J.C."/>
            <person name="Dong Q."/>
            <person name="Dusheyko S."/>
            <person name="Eads B.D."/>
            <person name="Frohlich T."/>
            <person name="Geiler-Samerotte K.A."/>
            <person name="Gerlach D."/>
            <person name="Hatcher P."/>
            <person name="Jogdeo S."/>
            <person name="Krijgsveld J."/>
            <person name="Kriventseva E.V."/>
            <person name="Kultz D."/>
            <person name="Laforsch C."/>
            <person name="Lindquist E."/>
            <person name="Lopez J."/>
            <person name="Manak J.R."/>
            <person name="Muller J."/>
            <person name="Pangilinan J."/>
            <person name="Patwardhan R.P."/>
            <person name="Pitluck S."/>
            <person name="Pritham E.J."/>
            <person name="Rechtsteiner A."/>
            <person name="Rho M."/>
            <person name="Rogozin I.B."/>
            <person name="Sakarya O."/>
            <person name="Salamov A."/>
            <person name="Schaack S."/>
            <person name="Shapiro H."/>
            <person name="Shiga Y."/>
            <person name="Skalitzky C."/>
            <person name="Smith Z."/>
            <person name="Souvorov A."/>
            <person name="Sung W."/>
            <person name="Tang Z."/>
            <person name="Tsuchiya D."/>
            <person name="Tu H."/>
            <person name="Vos H."/>
            <person name="Wang M."/>
            <person name="Wolf Y.I."/>
            <person name="Yamagata H."/>
            <person name="Yamada T."/>
            <person name="Ye Y."/>
            <person name="Shaw J.R."/>
            <person name="Andrews J."/>
            <person name="Crease T.J."/>
            <person name="Tang H."/>
            <person name="Lucas S.M."/>
            <person name="Robertson H.M."/>
            <person name="Bork P."/>
            <person name="Koonin E.V."/>
            <person name="Zdobnov E.M."/>
            <person name="Grigoriev I.V."/>
            <person name="Lynch M."/>
            <person name="Boore J.L."/>
        </authorList>
    </citation>
    <scope>NUCLEOTIDE SEQUENCE [LARGE SCALE GENOMIC DNA]</scope>
</reference>
<proteinExistence type="predicted"/>
<organism evidence="1 2">
    <name type="scientific">Daphnia pulex</name>
    <name type="common">Water flea</name>
    <dbReference type="NCBI Taxonomy" id="6669"/>
    <lineage>
        <taxon>Eukaryota</taxon>
        <taxon>Metazoa</taxon>
        <taxon>Ecdysozoa</taxon>
        <taxon>Arthropoda</taxon>
        <taxon>Crustacea</taxon>
        <taxon>Branchiopoda</taxon>
        <taxon>Diplostraca</taxon>
        <taxon>Cladocera</taxon>
        <taxon>Anomopoda</taxon>
        <taxon>Daphniidae</taxon>
        <taxon>Daphnia</taxon>
    </lineage>
</organism>
<evidence type="ECO:0000313" key="1">
    <source>
        <dbReference type="EMBL" id="EFX74019.1"/>
    </source>
</evidence>
<dbReference type="EMBL" id="GL732586">
    <property type="protein sequence ID" value="EFX74019.1"/>
    <property type="molecule type" value="Genomic_DNA"/>
</dbReference>
<sequence>MESINRKVNAKFLDHPGLIAWIEFNKVFENVTASELKQLIEGQTIRKPFTKMQLDFKAGMTRITILQNEQRTNSISIEFFLDSVSKFI</sequence>
<dbReference type="AlphaFoldDB" id="E9H2Q6"/>
<gene>
    <name evidence="1" type="ORF">DAPPUDRAFT_324793</name>
</gene>
<keyword evidence="2" id="KW-1185">Reference proteome</keyword>
<protein>
    <submittedName>
        <fullName evidence="1">Uncharacterized protein</fullName>
    </submittedName>
</protein>
<evidence type="ECO:0000313" key="2">
    <source>
        <dbReference type="Proteomes" id="UP000000305"/>
    </source>
</evidence>
<dbReference type="Proteomes" id="UP000000305">
    <property type="component" value="Unassembled WGS sequence"/>
</dbReference>
<accession>E9H2Q6</accession>
<name>E9H2Q6_DAPPU</name>